<reference evidence="5 6" key="1">
    <citation type="submission" date="2019-03" db="EMBL/GenBank/DDBJ databases">
        <authorList>
            <person name="Gaulin E."/>
            <person name="Dumas B."/>
        </authorList>
    </citation>
    <scope>NUCLEOTIDE SEQUENCE [LARGE SCALE GENOMIC DNA]</scope>
    <source>
        <strain evidence="5">CBS 568.67</strain>
    </source>
</reference>
<dbReference type="PANTHER" id="PTHR24188:SF29">
    <property type="entry name" value="GH09064P"/>
    <property type="match status" value="1"/>
</dbReference>
<dbReference type="GO" id="GO:0005524">
    <property type="term" value="F:ATP binding"/>
    <property type="evidence" value="ECO:0007669"/>
    <property type="project" value="InterPro"/>
</dbReference>
<dbReference type="SUPFAM" id="SSF48403">
    <property type="entry name" value="Ankyrin repeat"/>
    <property type="match status" value="1"/>
</dbReference>
<evidence type="ECO:0000313" key="6">
    <source>
        <dbReference type="Proteomes" id="UP000332933"/>
    </source>
</evidence>
<dbReference type="SUPFAM" id="SSF56112">
    <property type="entry name" value="Protein kinase-like (PK-like)"/>
    <property type="match status" value="1"/>
</dbReference>
<dbReference type="PROSITE" id="PS50011">
    <property type="entry name" value="PROTEIN_KINASE_DOM"/>
    <property type="match status" value="1"/>
</dbReference>
<dbReference type="Proteomes" id="UP000332933">
    <property type="component" value="Unassembled WGS sequence"/>
</dbReference>
<evidence type="ECO:0000259" key="3">
    <source>
        <dbReference type="PROSITE" id="PS50011"/>
    </source>
</evidence>
<dbReference type="Gene3D" id="1.10.510.10">
    <property type="entry name" value="Transferase(Phosphotransferase) domain 1"/>
    <property type="match status" value="1"/>
</dbReference>
<dbReference type="EMBL" id="CAADRA010005901">
    <property type="protein sequence ID" value="VFT93240.1"/>
    <property type="molecule type" value="Genomic_DNA"/>
</dbReference>
<evidence type="ECO:0000313" key="5">
    <source>
        <dbReference type="EMBL" id="VFT93240.1"/>
    </source>
</evidence>
<sequence>MLQDKKKKMLDATEQGNMATVVRLIAIDATLINCEGEDGKMPLLNASIKGHLETVTFLASNGSLIDQPGNYGQTPLHYASRDKHRRICNYGYTAFLMASKHGHLEIVRDWWMLAPDWYMLTKYDGNTAKDLATDEGHSAVALNMDETVAQLRLSVPSALIANEMDEGLATLSRIIPPTGGQNAADLVYRAVAYLCVGKKECAWKDARASIELGETSVYYSMGDNFVLFNDQFKLIDFECTELIGEDVEAPHFTREYCPPEMERFYFNQKLNSEATPMKASTALDVWSAAVLVLQLFSRRGYLIEFENLEKEDEIPESIASSIFSFRESIDDAVFSQEKRKILEMCLCIDPAGRGTLEDILRLIPQLTKRSYDSRTAMDNTTYW</sequence>
<evidence type="ECO:0000256" key="2">
    <source>
        <dbReference type="ARBA" id="ARBA00023043"/>
    </source>
</evidence>
<protein>
    <submittedName>
        <fullName evidence="5">Aste57867_16466 protein</fullName>
    </submittedName>
</protein>
<dbReference type="Pfam" id="PF00069">
    <property type="entry name" value="Pkinase"/>
    <property type="match status" value="1"/>
</dbReference>
<dbReference type="Pfam" id="PF12796">
    <property type="entry name" value="Ank_2"/>
    <property type="match status" value="1"/>
</dbReference>
<keyword evidence="6" id="KW-1185">Reference proteome</keyword>
<dbReference type="Gene3D" id="1.25.40.20">
    <property type="entry name" value="Ankyrin repeat-containing domain"/>
    <property type="match status" value="1"/>
</dbReference>
<dbReference type="GO" id="GO:0004672">
    <property type="term" value="F:protein kinase activity"/>
    <property type="evidence" value="ECO:0007669"/>
    <property type="project" value="InterPro"/>
</dbReference>
<keyword evidence="2" id="KW-0040">ANK repeat</keyword>
<proteinExistence type="predicted"/>
<organism evidence="5 6">
    <name type="scientific">Aphanomyces stellatus</name>
    <dbReference type="NCBI Taxonomy" id="120398"/>
    <lineage>
        <taxon>Eukaryota</taxon>
        <taxon>Sar</taxon>
        <taxon>Stramenopiles</taxon>
        <taxon>Oomycota</taxon>
        <taxon>Saprolegniomycetes</taxon>
        <taxon>Saprolegniales</taxon>
        <taxon>Verrucalvaceae</taxon>
        <taxon>Aphanomyces</taxon>
    </lineage>
</organism>
<dbReference type="OrthoDB" id="19174at2759"/>
<dbReference type="AlphaFoldDB" id="A0A485L6H8"/>
<dbReference type="InterPro" id="IPR000719">
    <property type="entry name" value="Prot_kinase_dom"/>
</dbReference>
<dbReference type="InterPro" id="IPR036770">
    <property type="entry name" value="Ankyrin_rpt-contain_sf"/>
</dbReference>
<accession>A0A485L6H8</accession>
<gene>
    <name evidence="5" type="primary">Aste57867_16466</name>
    <name evidence="4" type="ORF">As57867_016409</name>
    <name evidence="5" type="ORF">ASTE57867_16466</name>
</gene>
<name>A0A485L6H8_9STRA</name>
<dbReference type="InterPro" id="IPR002110">
    <property type="entry name" value="Ankyrin_rpt"/>
</dbReference>
<evidence type="ECO:0000313" key="4">
    <source>
        <dbReference type="EMBL" id="KAF0692475.1"/>
    </source>
</evidence>
<dbReference type="EMBL" id="VJMH01005880">
    <property type="protein sequence ID" value="KAF0692475.1"/>
    <property type="molecule type" value="Genomic_DNA"/>
</dbReference>
<dbReference type="InterPro" id="IPR011009">
    <property type="entry name" value="Kinase-like_dom_sf"/>
</dbReference>
<feature type="domain" description="Protein kinase" evidence="3">
    <location>
        <begin position="7"/>
        <end position="366"/>
    </location>
</feature>
<reference evidence="4" key="2">
    <citation type="submission" date="2019-06" db="EMBL/GenBank/DDBJ databases">
        <title>Genomics analysis of Aphanomyces spp. identifies a new class of oomycete effector associated with host adaptation.</title>
        <authorList>
            <person name="Gaulin E."/>
        </authorList>
    </citation>
    <scope>NUCLEOTIDE SEQUENCE</scope>
    <source>
        <strain evidence="4">CBS 578.67</strain>
    </source>
</reference>
<keyword evidence="1" id="KW-0677">Repeat</keyword>
<evidence type="ECO:0000256" key="1">
    <source>
        <dbReference type="ARBA" id="ARBA00022737"/>
    </source>
</evidence>
<dbReference type="PANTHER" id="PTHR24188">
    <property type="entry name" value="ANKYRIN REPEAT PROTEIN"/>
    <property type="match status" value="1"/>
</dbReference>